<dbReference type="EMBL" id="AFQF01004664">
    <property type="protein sequence ID" value="EGU73333.1"/>
    <property type="molecule type" value="Genomic_DNA"/>
</dbReference>
<accession>F9GBX6</accession>
<dbReference type="Gene3D" id="1.25.40.20">
    <property type="entry name" value="Ankyrin repeat-containing domain"/>
    <property type="match status" value="1"/>
</dbReference>
<proteinExistence type="predicted"/>
<gene>
    <name evidence="1" type="ORF">FOXB_16159</name>
</gene>
<name>F9GBX6_FUSOF</name>
<organism evidence="1">
    <name type="scientific">Fusarium oxysporum (strain Fo5176)</name>
    <name type="common">Fusarium vascular wilt</name>
    <dbReference type="NCBI Taxonomy" id="660025"/>
    <lineage>
        <taxon>Eukaryota</taxon>
        <taxon>Fungi</taxon>
        <taxon>Dikarya</taxon>
        <taxon>Ascomycota</taxon>
        <taxon>Pezizomycotina</taxon>
        <taxon>Sordariomycetes</taxon>
        <taxon>Hypocreomycetidae</taxon>
        <taxon>Hypocreales</taxon>
        <taxon>Nectriaceae</taxon>
        <taxon>Fusarium</taxon>
        <taxon>Fusarium oxysporum species complex</taxon>
    </lineage>
</organism>
<evidence type="ECO:0000313" key="1">
    <source>
        <dbReference type="EMBL" id="EGU73333.1"/>
    </source>
</evidence>
<comment type="caution">
    <text evidence="1">The sequence shown here is derived from an EMBL/GenBank/DDBJ whole genome shotgun (WGS) entry which is preliminary data.</text>
</comment>
<reference evidence="1" key="1">
    <citation type="journal article" date="2012" name="Mol. Plant Microbe Interact.">
        <title>A highly conserved effector in Fusarium oxysporum is required for full virulence on Arabidopsis.</title>
        <authorList>
            <person name="Thatcher L.F."/>
            <person name="Gardiner D.M."/>
            <person name="Kazan K."/>
            <person name="Manners J."/>
        </authorList>
    </citation>
    <scope>NUCLEOTIDE SEQUENCE [LARGE SCALE GENOMIC DNA]</scope>
    <source>
        <strain evidence="1">Fo5176</strain>
    </source>
</reference>
<dbReference type="InterPro" id="IPR036770">
    <property type="entry name" value="Ankyrin_rpt-contain_sf"/>
</dbReference>
<protein>
    <submittedName>
        <fullName evidence="1">Uncharacterized protein</fullName>
    </submittedName>
</protein>
<dbReference type="AlphaFoldDB" id="F9GBX6"/>
<dbReference type="SUPFAM" id="SSF48403">
    <property type="entry name" value="Ankyrin repeat"/>
    <property type="match status" value="1"/>
</dbReference>
<sequence>MSSSLLIRSTHVSHDKEVIIDGTVFPSDAFTFSPQLSYTPLDKTSIMVPPLCYAVLTGSMEDVQAILADSERTEQFYNDLDDALFFADRLKTSGKAYLLLSAGANPGRPSSSNGLHGAASQGLQGAIGYYVLCRNVPVDVRDKTLSTPIVYAMDLDSPHDWYTIEYLFQLGASPEAKVFHSGHTYAQIARERGKVELAQKLETYKGRDGPLSTAVSVCARWSFPIARAYSA</sequence>
<dbReference type="OrthoDB" id="5061629at2759"/>